<keyword evidence="3" id="KW-1185">Reference proteome</keyword>
<dbReference type="EMBL" id="JBEDNP010000021">
    <property type="protein sequence ID" value="MEQ3541984.1"/>
    <property type="molecule type" value="Genomic_DNA"/>
</dbReference>
<sequence>MTHPEVREGVRAVCSGFGAGYRRTCDREHRLPQGCHDAGEAYGEQADTATFPATEAAFFAAAGADPRPVRLRHRVRGGRHFTEARLTRRAPLPPGKALR</sequence>
<feature type="region of interest" description="Disordered" evidence="1">
    <location>
        <begin position="80"/>
        <end position="99"/>
    </location>
</feature>
<evidence type="ECO:0000256" key="1">
    <source>
        <dbReference type="SAM" id="MobiDB-lite"/>
    </source>
</evidence>
<protein>
    <submittedName>
        <fullName evidence="2">Uncharacterized protein</fullName>
    </submittedName>
</protein>
<accession>A0ABV1K193</accession>
<dbReference type="Proteomes" id="UP001464923">
    <property type="component" value="Unassembled WGS sequence"/>
</dbReference>
<reference evidence="2 3" key="1">
    <citation type="submission" date="2024-03" db="EMBL/GenBank/DDBJ databases">
        <title>Draft genome sequence of Pseudonocardia tropica JCM 19149.</title>
        <authorList>
            <person name="Butdee W."/>
            <person name="Duangmal K."/>
        </authorList>
    </citation>
    <scope>NUCLEOTIDE SEQUENCE [LARGE SCALE GENOMIC DNA]</scope>
    <source>
        <strain evidence="2 3">JCM 19149</strain>
    </source>
</reference>
<organism evidence="2 3">
    <name type="scientific">Pseudonocardia tropica</name>
    <dbReference type="NCBI Taxonomy" id="681289"/>
    <lineage>
        <taxon>Bacteria</taxon>
        <taxon>Bacillati</taxon>
        <taxon>Actinomycetota</taxon>
        <taxon>Actinomycetes</taxon>
        <taxon>Pseudonocardiales</taxon>
        <taxon>Pseudonocardiaceae</taxon>
        <taxon>Pseudonocardia</taxon>
    </lineage>
</organism>
<evidence type="ECO:0000313" key="2">
    <source>
        <dbReference type="EMBL" id="MEQ3541984.1"/>
    </source>
</evidence>
<name>A0ABV1K193_9PSEU</name>
<comment type="caution">
    <text evidence="2">The sequence shown here is derived from an EMBL/GenBank/DDBJ whole genome shotgun (WGS) entry which is preliminary data.</text>
</comment>
<gene>
    <name evidence="2" type="ORF">WHI96_24535</name>
</gene>
<dbReference type="RefSeq" id="WP_345643274.1">
    <property type="nucleotide sequence ID" value="NZ_BAABLY010000015.1"/>
</dbReference>
<proteinExistence type="predicted"/>
<evidence type="ECO:0000313" key="3">
    <source>
        <dbReference type="Proteomes" id="UP001464923"/>
    </source>
</evidence>